<keyword evidence="3" id="KW-1185">Reference proteome</keyword>
<dbReference type="RefSeq" id="WP_084520417.1">
    <property type="nucleotide sequence ID" value="NZ_QQAZ01000003.1"/>
</dbReference>
<dbReference type="InterPro" id="IPR036249">
    <property type="entry name" value="Thioredoxin-like_sf"/>
</dbReference>
<dbReference type="InterPro" id="IPR004879">
    <property type="entry name" value="Ssp411-like_TRX"/>
</dbReference>
<dbReference type="CDD" id="cd02955">
    <property type="entry name" value="SSP411"/>
    <property type="match status" value="1"/>
</dbReference>
<dbReference type="Pfam" id="PF03190">
    <property type="entry name" value="Thioredox_DsbH"/>
    <property type="match status" value="1"/>
</dbReference>
<gene>
    <name evidence="2" type="ORF">DFR68_103289</name>
</gene>
<dbReference type="PANTHER" id="PTHR42899:SF1">
    <property type="entry name" value="SPERMATOGENESIS-ASSOCIATED PROTEIN 20"/>
    <property type="match status" value="1"/>
</dbReference>
<dbReference type="PANTHER" id="PTHR42899">
    <property type="entry name" value="SPERMATOGENESIS-ASSOCIATED PROTEIN 20"/>
    <property type="match status" value="1"/>
</dbReference>
<dbReference type="InterPro" id="IPR024705">
    <property type="entry name" value="Ssp411"/>
</dbReference>
<evidence type="ECO:0000259" key="1">
    <source>
        <dbReference type="Pfam" id="PF03190"/>
    </source>
</evidence>
<evidence type="ECO:0000313" key="2">
    <source>
        <dbReference type="EMBL" id="RDI52902.1"/>
    </source>
</evidence>
<name>A0A370H8A6_9NOCA</name>
<dbReference type="Gene3D" id="1.50.10.10">
    <property type="match status" value="1"/>
</dbReference>
<dbReference type="InterPro" id="IPR008928">
    <property type="entry name" value="6-hairpin_glycosidase_sf"/>
</dbReference>
<proteinExistence type="predicted"/>
<dbReference type="SUPFAM" id="SSF48208">
    <property type="entry name" value="Six-hairpin glycosidases"/>
    <property type="match status" value="1"/>
</dbReference>
<dbReference type="Gene3D" id="3.40.30.10">
    <property type="entry name" value="Glutaredoxin"/>
    <property type="match status" value="1"/>
</dbReference>
<organism evidence="2 3">
    <name type="scientific">Nocardia mexicana</name>
    <dbReference type="NCBI Taxonomy" id="279262"/>
    <lineage>
        <taxon>Bacteria</taxon>
        <taxon>Bacillati</taxon>
        <taxon>Actinomycetota</taxon>
        <taxon>Actinomycetes</taxon>
        <taxon>Mycobacteriales</taxon>
        <taxon>Nocardiaceae</taxon>
        <taxon>Nocardia</taxon>
    </lineage>
</organism>
<evidence type="ECO:0000313" key="3">
    <source>
        <dbReference type="Proteomes" id="UP000255355"/>
    </source>
</evidence>
<sequence>MNRLAGATSPYLRQHADNPVDWREWDADVLAEAAERDVPILLSVGYASCHWCHVMAHESFEDEATAALMNENFVCVKVDREERPDLDAVYMTATVAMTGQGGWPMTCFLTPGGEPFYCGTYYPKAPRGGMPSFTQLLSAVTETWRNRRDEVDQAAGQVARALREQADGLPDSELTVGPELLHHAVAAVLRDVDQRFAGFGGAPKFPPSALLEGLLRHYERTGDEQALQVVSATATAMARGGIYDQLRGGFARYSVDAAWVVPHFEKMLYDNAQLLRAYAHLARRASNNPEQQQLPLRVAQETARFLIDDLGTGEGAFASGLDADTHVEPSAPGVEGATYVWTPAQLDEVLGADDGAWAAEVFGITGEGNFEHGTSVPTRYTDPKDTERFEQVRDRLRQARGERPQPDRDDKVVTAWNGMAVTALAEAGVGLARPDWVDAAARCARFLLSEHLIDGRLVRASLGGAAGTAAGVLEDYAWLATGLLSLHQATGDSDWLELAQRLIDTAIQHFADPAVPGGWFDTADDAETLVSRPRDPLDGATPSGASAFAETLLTASVLADATRTARYRELAEQTLQRGAIVLARAPRSGGQWLAVAEAALRGPIQVAIALPPGADPETAELTVTARRWAPGGAAVVAGAPNSMPLLADRQTVSERPAAYVCRGAVCDLPVADPTELEAALVSDR</sequence>
<dbReference type="OrthoDB" id="9762614at2"/>
<comment type="caution">
    <text evidence="2">The sequence shown here is derived from an EMBL/GenBank/DDBJ whole genome shotgun (WGS) entry which is preliminary data.</text>
</comment>
<accession>A0A370H8A6</accession>
<dbReference type="EMBL" id="QQAZ01000003">
    <property type="protein sequence ID" value="RDI52902.1"/>
    <property type="molecule type" value="Genomic_DNA"/>
</dbReference>
<dbReference type="STRING" id="1210089.GCA_001613165_07602"/>
<dbReference type="SUPFAM" id="SSF52833">
    <property type="entry name" value="Thioredoxin-like"/>
    <property type="match status" value="1"/>
</dbReference>
<dbReference type="InterPro" id="IPR012341">
    <property type="entry name" value="6hp_glycosidase-like_sf"/>
</dbReference>
<dbReference type="AlphaFoldDB" id="A0A370H8A6"/>
<feature type="domain" description="Spermatogenesis-associated protein 20-like TRX" evidence="1">
    <location>
        <begin position="2"/>
        <end position="162"/>
    </location>
</feature>
<protein>
    <recommendedName>
        <fullName evidence="1">Spermatogenesis-associated protein 20-like TRX domain-containing protein</fullName>
    </recommendedName>
</protein>
<dbReference type="GO" id="GO:0005975">
    <property type="term" value="P:carbohydrate metabolic process"/>
    <property type="evidence" value="ECO:0007669"/>
    <property type="project" value="InterPro"/>
</dbReference>
<dbReference type="PIRSF" id="PIRSF006402">
    <property type="entry name" value="UCP006402_thioredoxin"/>
    <property type="match status" value="1"/>
</dbReference>
<dbReference type="Proteomes" id="UP000255355">
    <property type="component" value="Unassembled WGS sequence"/>
</dbReference>
<reference evidence="2 3" key="1">
    <citation type="submission" date="2018-07" db="EMBL/GenBank/DDBJ databases">
        <title>Genomic Encyclopedia of Type Strains, Phase IV (KMG-IV): sequencing the most valuable type-strain genomes for metagenomic binning, comparative biology and taxonomic classification.</title>
        <authorList>
            <person name="Goeker M."/>
        </authorList>
    </citation>
    <scope>NUCLEOTIDE SEQUENCE [LARGE SCALE GENOMIC DNA]</scope>
    <source>
        <strain evidence="2 3">DSM 44952</strain>
    </source>
</reference>